<keyword evidence="2" id="KW-1185">Reference proteome</keyword>
<evidence type="ECO:0000313" key="1">
    <source>
        <dbReference type="EMBL" id="KAI3771068.1"/>
    </source>
</evidence>
<dbReference type="EMBL" id="CM042047">
    <property type="protein sequence ID" value="KAI3771068.1"/>
    <property type="molecule type" value="Genomic_DNA"/>
</dbReference>
<accession>A0ACB9FI88</accession>
<comment type="caution">
    <text evidence="1">The sequence shown here is derived from an EMBL/GenBank/DDBJ whole genome shotgun (WGS) entry which is preliminary data.</text>
</comment>
<sequence length="129" mass="15133">MLIQNLSESCSKRASFDCPEPLHKLSRDMLCRDNNQCRSSEARSSYQKEITEPLQAIQSSDLQRDFRGRRLQRTHFSLKFGQMEFDYVDWSRIQPRLTPEVDSNEFVAVMISAHNQFQNRRSAVTFAQL</sequence>
<protein>
    <submittedName>
        <fullName evidence="1">Uncharacterized protein</fullName>
    </submittedName>
</protein>
<reference evidence="2" key="1">
    <citation type="journal article" date="2022" name="Mol. Ecol. Resour.">
        <title>The genomes of chicory, endive, great burdock and yacon provide insights into Asteraceae palaeo-polyploidization history and plant inulin production.</title>
        <authorList>
            <person name="Fan W."/>
            <person name="Wang S."/>
            <person name="Wang H."/>
            <person name="Wang A."/>
            <person name="Jiang F."/>
            <person name="Liu H."/>
            <person name="Zhao H."/>
            <person name="Xu D."/>
            <person name="Zhang Y."/>
        </authorList>
    </citation>
    <scope>NUCLEOTIDE SEQUENCE [LARGE SCALE GENOMIC DNA]</scope>
    <source>
        <strain evidence="2">cv. Niubang</strain>
    </source>
</reference>
<organism evidence="1 2">
    <name type="scientific">Arctium lappa</name>
    <name type="common">Greater burdock</name>
    <name type="synonym">Lappa major</name>
    <dbReference type="NCBI Taxonomy" id="4217"/>
    <lineage>
        <taxon>Eukaryota</taxon>
        <taxon>Viridiplantae</taxon>
        <taxon>Streptophyta</taxon>
        <taxon>Embryophyta</taxon>
        <taxon>Tracheophyta</taxon>
        <taxon>Spermatophyta</taxon>
        <taxon>Magnoliopsida</taxon>
        <taxon>eudicotyledons</taxon>
        <taxon>Gunneridae</taxon>
        <taxon>Pentapetalae</taxon>
        <taxon>asterids</taxon>
        <taxon>campanulids</taxon>
        <taxon>Asterales</taxon>
        <taxon>Asteraceae</taxon>
        <taxon>Carduoideae</taxon>
        <taxon>Cardueae</taxon>
        <taxon>Arctiinae</taxon>
        <taxon>Arctium</taxon>
    </lineage>
</organism>
<evidence type="ECO:0000313" key="2">
    <source>
        <dbReference type="Proteomes" id="UP001055879"/>
    </source>
</evidence>
<gene>
    <name evidence="1" type="ORF">L6452_02221</name>
</gene>
<reference evidence="1 2" key="2">
    <citation type="journal article" date="2022" name="Mol. Ecol. Resour.">
        <title>The genomes of chicory, endive, great burdock and yacon provide insights into Asteraceae paleo-polyploidization history and plant inulin production.</title>
        <authorList>
            <person name="Fan W."/>
            <person name="Wang S."/>
            <person name="Wang H."/>
            <person name="Wang A."/>
            <person name="Jiang F."/>
            <person name="Liu H."/>
            <person name="Zhao H."/>
            <person name="Xu D."/>
            <person name="Zhang Y."/>
        </authorList>
    </citation>
    <scope>NUCLEOTIDE SEQUENCE [LARGE SCALE GENOMIC DNA]</scope>
    <source>
        <strain evidence="2">cv. Niubang</strain>
    </source>
</reference>
<name>A0ACB9FI88_ARCLA</name>
<proteinExistence type="predicted"/>
<dbReference type="Proteomes" id="UP001055879">
    <property type="component" value="Linkage Group LG01"/>
</dbReference>